<comment type="caution">
    <text evidence="3">The sequence shown here is derived from an EMBL/GenBank/DDBJ whole genome shotgun (WGS) entry which is preliminary data.</text>
</comment>
<name>A0ABV5P705_STRCM</name>
<evidence type="ECO:0000256" key="2">
    <source>
        <dbReference type="HAMAP-Rule" id="MF_01384"/>
    </source>
</evidence>
<evidence type="ECO:0000313" key="4">
    <source>
        <dbReference type="Proteomes" id="UP001589718"/>
    </source>
</evidence>
<keyword evidence="4" id="KW-1185">Reference proteome</keyword>
<evidence type="ECO:0000256" key="1">
    <source>
        <dbReference type="ARBA" id="ARBA00023186"/>
    </source>
</evidence>
<gene>
    <name evidence="2" type="primary">ureD</name>
    <name evidence="3" type="ORF">ACFFTU_03315</name>
</gene>
<proteinExistence type="inferred from homology"/>
<dbReference type="Proteomes" id="UP001589718">
    <property type="component" value="Unassembled WGS sequence"/>
</dbReference>
<keyword evidence="2" id="KW-0963">Cytoplasm</keyword>
<dbReference type="Pfam" id="PF01774">
    <property type="entry name" value="UreD"/>
    <property type="match status" value="1"/>
</dbReference>
<evidence type="ECO:0000313" key="3">
    <source>
        <dbReference type="EMBL" id="MFB9518982.1"/>
    </source>
</evidence>
<sequence length="266" mass="28080">MAGRVHPTDPEHSGVRATAVIRAVREGSTTTVPLMRNSGPFHLHQTQPHNGWARVSVISSMCAPLGGDRLALDITAGERAELEVTTPTATIALPGATTAPATYDVRLTVADHAMLSWLPKPLISASGSTLHQSCTVDLASTAAVLLREEQLLGRTAEPPGRLSTRLTVLRGGRPVLDQHTAYGGTTPAWDGPAVLGGHRAAGQLLVVDPRLPADRPSVLIGDDREKGHAVLTPLARHPAYLATATATTLHQVGELLDTALEHIRNM</sequence>
<reference evidence="3 4" key="1">
    <citation type="submission" date="2024-09" db="EMBL/GenBank/DDBJ databases">
        <authorList>
            <person name="Sun Q."/>
            <person name="Mori K."/>
        </authorList>
    </citation>
    <scope>NUCLEOTIDE SEQUENCE [LARGE SCALE GENOMIC DNA]</scope>
    <source>
        <strain evidence="3 4">JCM 4362</strain>
    </source>
</reference>
<comment type="function">
    <text evidence="2">Required for maturation of urease via the functional incorporation of the urease nickel metallocenter.</text>
</comment>
<comment type="subcellular location">
    <subcellularLocation>
        <location evidence="2">Cytoplasm</location>
    </subcellularLocation>
</comment>
<accession>A0ABV5P705</accession>
<dbReference type="InterPro" id="IPR002669">
    <property type="entry name" value="UreD"/>
</dbReference>
<protein>
    <recommendedName>
        <fullName evidence="2">Urease accessory protein UreD</fullName>
    </recommendedName>
</protein>
<dbReference type="HAMAP" id="MF_01384">
    <property type="entry name" value="UreD"/>
    <property type="match status" value="1"/>
</dbReference>
<keyword evidence="2" id="KW-0996">Nickel insertion</keyword>
<dbReference type="RefSeq" id="WP_345217710.1">
    <property type="nucleotide sequence ID" value="NZ_BAAAXE010000001.1"/>
</dbReference>
<dbReference type="EMBL" id="JBHMCR010000002">
    <property type="protein sequence ID" value="MFB9518982.1"/>
    <property type="molecule type" value="Genomic_DNA"/>
</dbReference>
<comment type="subunit">
    <text evidence="2">UreD, UreF and UreG form a complex that acts as a GTP-hydrolysis-dependent molecular chaperone, activating the urease apoprotein by helping to assemble the nickel containing metallocenter of UreC. The UreE protein probably delivers the nickel.</text>
</comment>
<comment type="similarity">
    <text evidence="2">Belongs to the UreD family.</text>
</comment>
<keyword evidence="1 2" id="KW-0143">Chaperone</keyword>
<organism evidence="3 4">
    <name type="scientific">Streptomyces cremeus</name>
    <dbReference type="NCBI Taxonomy" id="66881"/>
    <lineage>
        <taxon>Bacteria</taxon>
        <taxon>Bacillati</taxon>
        <taxon>Actinomycetota</taxon>
        <taxon>Actinomycetes</taxon>
        <taxon>Kitasatosporales</taxon>
        <taxon>Streptomycetaceae</taxon>
        <taxon>Streptomyces</taxon>
    </lineage>
</organism>